<dbReference type="PANTHER" id="PTHR43102">
    <property type="entry name" value="SLR1143 PROTEIN"/>
    <property type="match status" value="1"/>
</dbReference>
<name>A0AAD1K6L5_9GAMM</name>
<dbReference type="RefSeq" id="WP_208141309.1">
    <property type="nucleotide sequence ID" value="NZ_AP024613.1"/>
</dbReference>
<dbReference type="Proteomes" id="UP000825078">
    <property type="component" value="Chromosome"/>
</dbReference>
<dbReference type="PANTHER" id="PTHR43102:SF2">
    <property type="entry name" value="GAF DOMAIN-CONTAINING PROTEIN"/>
    <property type="match status" value="1"/>
</dbReference>
<dbReference type="AlphaFoldDB" id="A0AAD1K6L5"/>
<evidence type="ECO:0000313" key="2">
    <source>
        <dbReference type="Proteomes" id="UP000825078"/>
    </source>
</evidence>
<sequence>MPRPQKPLDEPLRLATLQGLGVLDTEAEERFDRISRMAQRLFEVPICLVSLVDAKRQWFKSSLGKVRISPRGTLADTAIGVQGI</sequence>
<dbReference type="EMBL" id="AP024613">
    <property type="protein sequence ID" value="BCV43778.1"/>
    <property type="molecule type" value="Genomic_DNA"/>
</dbReference>
<organism evidence="1 2">
    <name type="scientific">Shewanella algae</name>
    <dbReference type="NCBI Taxonomy" id="38313"/>
    <lineage>
        <taxon>Bacteria</taxon>
        <taxon>Pseudomonadati</taxon>
        <taxon>Pseudomonadota</taxon>
        <taxon>Gammaproteobacteria</taxon>
        <taxon>Alteromonadales</taxon>
        <taxon>Shewanellaceae</taxon>
        <taxon>Shewanella</taxon>
    </lineage>
</organism>
<accession>A0AAD1K6L5</accession>
<proteinExistence type="predicted"/>
<reference evidence="1" key="1">
    <citation type="submission" date="2021-05" db="EMBL/GenBank/DDBJ databases">
        <title>Molecular characterization for Shewanella algae harboring chromosomal blaOXA-55-like strains isolated from clinical and environment sample.</title>
        <authorList>
            <person name="Ohama Y."/>
            <person name="Aoki K."/>
            <person name="Harada S."/>
            <person name="Moriya K."/>
            <person name="Ishii Y."/>
            <person name="Tateda K."/>
        </authorList>
    </citation>
    <scope>NUCLEOTIDE SEQUENCE</scope>
    <source>
        <strain evidence="1">TUM17379</strain>
    </source>
</reference>
<evidence type="ECO:0000313" key="1">
    <source>
        <dbReference type="EMBL" id="BCV43778.1"/>
    </source>
</evidence>
<protein>
    <recommendedName>
        <fullName evidence="3">GAF domain-containing protein</fullName>
    </recommendedName>
</protein>
<evidence type="ECO:0008006" key="3">
    <source>
        <dbReference type="Google" id="ProtNLM"/>
    </source>
</evidence>
<gene>
    <name evidence="1" type="ORF">TUM17379_07960</name>
</gene>